<dbReference type="Gene3D" id="2.60.40.2410">
    <property type="entry name" value="Uncharacterised protein PF12988, DUF3872"/>
    <property type="match status" value="1"/>
</dbReference>
<sequence>MKNIINNKKGIHFKFFIIAVMVGLLVQSCEKDDLEIQQNFPFEVEVMPVQKYVAKGETVEIRCRIIPNGNYTGTTYSIRYFQYEGQGSLRLFNDPSFVPNDFYPLTEKEFRLYYTSKSTVSQSFDIWISDNVDNKQMFSFQFNPQSEGLYKKAII</sequence>
<dbReference type="AlphaFoldDB" id="A0A5B2U8X0"/>
<comment type="caution">
    <text evidence="1">The sequence shown here is derived from an EMBL/GenBank/DDBJ whole genome shotgun (WGS) entry which is preliminary data.</text>
</comment>
<dbReference type="Pfam" id="PF12988">
    <property type="entry name" value="TraQ_transposon"/>
    <property type="match status" value="1"/>
</dbReference>
<dbReference type="EMBL" id="VUNZ01000001">
    <property type="protein sequence ID" value="KAA2222979.1"/>
    <property type="molecule type" value="Genomic_DNA"/>
</dbReference>
<dbReference type="RefSeq" id="WP_149831942.1">
    <property type="nucleotide sequence ID" value="NZ_VUNZ01000001.1"/>
</dbReference>
<reference evidence="1 2" key="1">
    <citation type="journal article" date="2015" name="Int. J. Syst. Evol. Microbiol.">
        <title>Chryseobacterium sediminis sp. nov., isolated from a river sediment.</title>
        <authorList>
            <person name="Kampfer P."/>
            <person name="Busse H.J."/>
            <person name="McInroy J.A."/>
            <person name="Glaeser S.P."/>
        </authorList>
    </citation>
    <scope>NUCLEOTIDE SEQUENCE [LARGE SCALE GENOMIC DNA]</scope>
    <source>
        <strain evidence="1 2">IMT-174</strain>
    </source>
</reference>
<gene>
    <name evidence="1" type="ORF">FW780_01895</name>
</gene>
<proteinExistence type="predicted"/>
<accession>A0A5B2U8X0</accession>
<evidence type="ECO:0000313" key="2">
    <source>
        <dbReference type="Proteomes" id="UP000323082"/>
    </source>
</evidence>
<dbReference type="OrthoDB" id="669114at2"/>
<organism evidence="1 2">
    <name type="scientific">Chryseobacterium sediminis</name>
    <dbReference type="NCBI Taxonomy" id="1679494"/>
    <lineage>
        <taxon>Bacteria</taxon>
        <taxon>Pseudomonadati</taxon>
        <taxon>Bacteroidota</taxon>
        <taxon>Flavobacteriia</taxon>
        <taxon>Flavobacteriales</taxon>
        <taxon>Weeksellaceae</taxon>
        <taxon>Chryseobacterium group</taxon>
        <taxon>Chryseobacterium</taxon>
    </lineage>
</organism>
<dbReference type="PROSITE" id="PS51257">
    <property type="entry name" value="PROKAR_LIPOPROTEIN"/>
    <property type="match status" value="1"/>
</dbReference>
<protein>
    <submittedName>
        <fullName evidence="1">DUF3872 domain-containing protein</fullName>
    </submittedName>
</protein>
<dbReference type="Proteomes" id="UP000323082">
    <property type="component" value="Unassembled WGS sequence"/>
</dbReference>
<dbReference type="InterPro" id="IPR024355">
    <property type="entry name" value="TraQ_bacteroidetes"/>
</dbReference>
<dbReference type="InterPro" id="IPR038707">
    <property type="entry name" value="TraQ_sf"/>
</dbReference>
<name>A0A5B2U8X0_9FLAO</name>
<evidence type="ECO:0000313" key="1">
    <source>
        <dbReference type="EMBL" id="KAA2222979.1"/>
    </source>
</evidence>